<feature type="signal peptide" evidence="1">
    <location>
        <begin position="1"/>
        <end position="30"/>
    </location>
</feature>
<keyword evidence="3" id="KW-1185">Reference proteome</keyword>
<keyword evidence="1" id="KW-0732">Signal</keyword>
<reference evidence="2 3" key="1">
    <citation type="submission" date="2020-04" db="EMBL/GenBank/DDBJ databases">
        <title>Paenibacillus algicola sp. nov., a novel marine bacterium producing alginate lyase.</title>
        <authorList>
            <person name="Huang H."/>
        </authorList>
    </citation>
    <scope>NUCLEOTIDE SEQUENCE [LARGE SCALE GENOMIC DNA]</scope>
    <source>
        <strain evidence="2 3">L7-75</strain>
    </source>
</reference>
<evidence type="ECO:0000313" key="2">
    <source>
        <dbReference type="EMBL" id="NMO95752.1"/>
    </source>
</evidence>
<name>A0A848M6N3_PAELE</name>
<dbReference type="EMBL" id="JABBPN010000005">
    <property type="protein sequence ID" value="NMO95752.1"/>
    <property type="molecule type" value="Genomic_DNA"/>
</dbReference>
<sequence length="201" mass="21859">MNINTISKSMLIALTAGAVSLSSISLGASAYQAEGAALTNGTNYSQADASAASMAQQKLNSFYKPALKGQFPGAVSGLTVGKSTRQEVYQTIGNPPKPDEGENRFDLYTAHMGNPGYAVSYNKDDVISEIRYFGTNVERQTNIGGITKKMLKQNWYAPSSSETIYAGQKAQSKLTYNRGEYKLEFIFNSSIDLDHINLVER</sequence>
<dbReference type="AlphaFoldDB" id="A0A848M6N3"/>
<evidence type="ECO:0000313" key="3">
    <source>
        <dbReference type="Proteomes" id="UP000565468"/>
    </source>
</evidence>
<accession>A0A848M6N3</accession>
<proteinExistence type="predicted"/>
<dbReference type="RefSeq" id="WP_169504523.1">
    <property type="nucleotide sequence ID" value="NZ_JABBPN010000005.1"/>
</dbReference>
<comment type="caution">
    <text evidence="2">The sequence shown here is derived from an EMBL/GenBank/DDBJ whole genome shotgun (WGS) entry which is preliminary data.</text>
</comment>
<dbReference type="Pfam" id="PF14172">
    <property type="entry name" value="DUF4309"/>
    <property type="match status" value="1"/>
</dbReference>
<protein>
    <submittedName>
        <fullName evidence="2">YjgB family protein</fullName>
    </submittedName>
</protein>
<feature type="chain" id="PRO_5039182568" evidence="1">
    <location>
        <begin position="31"/>
        <end position="201"/>
    </location>
</feature>
<dbReference type="InterPro" id="IPR025453">
    <property type="entry name" value="DUF4309"/>
</dbReference>
<evidence type="ECO:0000256" key="1">
    <source>
        <dbReference type="SAM" id="SignalP"/>
    </source>
</evidence>
<organism evidence="2 3">
    <name type="scientific">Paenibacillus lemnae</name>
    <dbReference type="NCBI Taxonomy" id="1330551"/>
    <lineage>
        <taxon>Bacteria</taxon>
        <taxon>Bacillati</taxon>
        <taxon>Bacillota</taxon>
        <taxon>Bacilli</taxon>
        <taxon>Bacillales</taxon>
        <taxon>Paenibacillaceae</taxon>
        <taxon>Paenibacillus</taxon>
    </lineage>
</organism>
<gene>
    <name evidence="2" type="ORF">HII30_08190</name>
</gene>
<dbReference type="Proteomes" id="UP000565468">
    <property type="component" value="Unassembled WGS sequence"/>
</dbReference>